<proteinExistence type="predicted"/>
<dbReference type="PANTHER" id="PTHR12215:SF10">
    <property type="entry name" value="L-AMINOADIPATE-SEMIALDEHYDE DEHYDROGENASE-PHOSPHOPANTETHEINYL TRANSFERASE"/>
    <property type="match status" value="1"/>
</dbReference>
<protein>
    <recommendedName>
        <fullName evidence="1">holo-[acyl-carrier-protein] synthase</fullName>
        <ecNumber evidence="1">2.7.8.7</ecNumber>
    </recommendedName>
</protein>
<accession>A0A8H3FTI1</accession>
<dbReference type="GO" id="GO:0019878">
    <property type="term" value="P:lysine biosynthetic process via aminoadipic acid"/>
    <property type="evidence" value="ECO:0007669"/>
    <property type="project" value="TreeGrafter"/>
</dbReference>
<dbReference type="GO" id="GO:0008897">
    <property type="term" value="F:holo-[acyl-carrier-protein] synthase activity"/>
    <property type="evidence" value="ECO:0007669"/>
    <property type="project" value="UniProtKB-EC"/>
</dbReference>
<dbReference type="EC" id="2.7.8.7" evidence="1"/>
<feature type="domain" description="4'-phosphopantetheinyl transferase N-terminal" evidence="4">
    <location>
        <begin position="38"/>
        <end position="130"/>
    </location>
</feature>
<dbReference type="SUPFAM" id="SSF56214">
    <property type="entry name" value="4'-phosphopantetheinyl transferase"/>
    <property type="match status" value="2"/>
</dbReference>
<dbReference type="InterPro" id="IPR008278">
    <property type="entry name" value="4-PPantetheinyl_Trfase_dom"/>
</dbReference>
<organism evidence="5 6">
    <name type="scientific">Gomphillus americanus</name>
    <dbReference type="NCBI Taxonomy" id="1940652"/>
    <lineage>
        <taxon>Eukaryota</taxon>
        <taxon>Fungi</taxon>
        <taxon>Dikarya</taxon>
        <taxon>Ascomycota</taxon>
        <taxon>Pezizomycotina</taxon>
        <taxon>Lecanoromycetes</taxon>
        <taxon>OSLEUM clade</taxon>
        <taxon>Ostropomycetidae</taxon>
        <taxon>Ostropales</taxon>
        <taxon>Graphidaceae</taxon>
        <taxon>Gomphilloideae</taxon>
        <taxon>Gomphillus</taxon>
    </lineage>
</organism>
<evidence type="ECO:0000259" key="3">
    <source>
        <dbReference type="Pfam" id="PF01648"/>
    </source>
</evidence>
<evidence type="ECO:0000256" key="2">
    <source>
        <dbReference type="ARBA" id="ARBA00022679"/>
    </source>
</evidence>
<sequence>MSPAPIFRFYINVSQSFPWPANSRPSKEATQIWGQSEGISTTLEHLRQDERQRAVQFYNIPDASRCLGSYLLKHLAIMRGCNVPWSKSTITQERTIRNGKPFYAAAAPPGGTSLDFNVSHHGNFVVCVGSTVLGAKVGIDIVQVDVEKDSRRMGDRGFAGWVDNFTDVLSGREKAQAVEVARREGVPAGLRMFYTIWSCKEAYIKMTSDALMATYLKGLSFPGLRVPEASGATWGEPITTDVVVQGKSIDNARIELVALGKDYIVATATNQPDDLPVFEIVKISDDGSALECFADGDTDSASQTYSLDT</sequence>
<evidence type="ECO:0000313" key="6">
    <source>
        <dbReference type="Proteomes" id="UP000664169"/>
    </source>
</evidence>
<dbReference type="GO" id="GO:0000287">
    <property type="term" value="F:magnesium ion binding"/>
    <property type="evidence" value="ECO:0007669"/>
    <property type="project" value="InterPro"/>
</dbReference>
<dbReference type="AlphaFoldDB" id="A0A8H3FTI1"/>
<dbReference type="InterPro" id="IPR037143">
    <property type="entry name" value="4-PPantetheinyl_Trfase_dom_sf"/>
</dbReference>
<dbReference type="OrthoDB" id="26719at2759"/>
<dbReference type="Gene3D" id="3.90.470.20">
    <property type="entry name" value="4'-phosphopantetheinyl transferase domain"/>
    <property type="match status" value="2"/>
</dbReference>
<dbReference type="Pfam" id="PF01648">
    <property type="entry name" value="ACPS"/>
    <property type="match status" value="1"/>
</dbReference>
<keyword evidence="6" id="KW-1185">Reference proteome</keyword>
<dbReference type="InterPro" id="IPR050559">
    <property type="entry name" value="P-Pant_transferase_sf"/>
</dbReference>
<dbReference type="GO" id="GO:0005829">
    <property type="term" value="C:cytosol"/>
    <property type="evidence" value="ECO:0007669"/>
    <property type="project" value="TreeGrafter"/>
</dbReference>
<feature type="domain" description="4'-phosphopantetheinyl transferase" evidence="3">
    <location>
        <begin position="137"/>
        <end position="221"/>
    </location>
</feature>
<comment type="caution">
    <text evidence="5">The sequence shown here is derived from an EMBL/GenBank/DDBJ whole genome shotgun (WGS) entry which is preliminary data.</text>
</comment>
<name>A0A8H3FTI1_9LECA</name>
<dbReference type="InterPro" id="IPR055066">
    <property type="entry name" value="AASDHPPT_N"/>
</dbReference>
<dbReference type="PANTHER" id="PTHR12215">
    <property type="entry name" value="PHOSPHOPANTETHEINE TRANSFERASE"/>
    <property type="match status" value="1"/>
</dbReference>
<gene>
    <name evidence="5" type="ORF">GOMPHAMPRED_004298</name>
</gene>
<dbReference type="Proteomes" id="UP000664169">
    <property type="component" value="Unassembled WGS sequence"/>
</dbReference>
<dbReference type="Pfam" id="PF22624">
    <property type="entry name" value="AASDHPPT_N"/>
    <property type="match status" value="1"/>
</dbReference>
<evidence type="ECO:0000259" key="4">
    <source>
        <dbReference type="Pfam" id="PF22624"/>
    </source>
</evidence>
<evidence type="ECO:0000313" key="5">
    <source>
        <dbReference type="EMBL" id="CAF9927036.1"/>
    </source>
</evidence>
<reference evidence="5" key="1">
    <citation type="submission" date="2021-03" db="EMBL/GenBank/DDBJ databases">
        <authorList>
            <person name="Tagirdzhanova G."/>
        </authorList>
    </citation>
    <scope>NUCLEOTIDE SEQUENCE</scope>
</reference>
<evidence type="ECO:0000256" key="1">
    <source>
        <dbReference type="ARBA" id="ARBA00013172"/>
    </source>
</evidence>
<keyword evidence="2" id="KW-0808">Transferase</keyword>
<dbReference type="EMBL" id="CAJPDQ010000026">
    <property type="protein sequence ID" value="CAF9927036.1"/>
    <property type="molecule type" value="Genomic_DNA"/>
</dbReference>